<dbReference type="Pfam" id="PF08241">
    <property type="entry name" value="Methyltransf_11"/>
    <property type="match status" value="1"/>
</dbReference>
<dbReference type="PANTHER" id="PTHR43861">
    <property type="entry name" value="TRANS-ACONITATE 2-METHYLTRANSFERASE-RELATED"/>
    <property type="match status" value="1"/>
</dbReference>
<keyword evidence="2" id="KW-0489">Methyltransferase</keyword>
<dbReference type="SMR" id="F0JKK0"/>
<dbReference type="Proteomes" id="UP000007845">
    <property type="component" value="Chromosome"/>
</dbReference>
<dbReference type="GO" id="GO:0008757">
    <property type="term" value="F:S-adenosylmethionine-dependent methyltransferase activity"/>
    <property type="evidence" value="ECO:0007669"/>
    <property type="project" value="InterPro"/>
</dbReference>
<keyword evidence="2" id="KW-0808">Transferase</keyword>
<dbReference type="OrthoDB" id="1853779at2"/>
<dbReference type="SUPFAM" id="SSF53335">
    <property type="entry name" value="S-adenosyl-L-methionine-dependent methyltransferases"/>
    <property type="match status" value="1"/>
</dbReference>
<dbReference type="InterPro" id="IPR029063">
    <property type="entry name" value="SAM-dependent_MTases_sf"/>
</dbReference>
<dbReference type="Gene3D" id="3.40.50.150">
    <property type="entry name" value="Vaccinia Virus protein VP39"/>
    <property type="match status" value="1"/>
</dbReference>
<organism evidence="2 3">
    <name type="scientific">Pseudodesulfovibrio mercurii</name>
    <dbReference type="NCBI Taxonomy" id="641491"/>
    <lineage>
        <taxon>Bacteria</taxon>
        <taxon>Pseudomonadati</taxon>
        <taxon>Thermodesulfobacteriota</taxon>
        <taxon>Desulfovibrionia</taxon>
        <taxon>Desulfovibrionales</taxon>
        <taxon>Desulfovibrionaceae</taxon>
    </lineage>
</organism>
<protein>
    <submittedName>
        <fullName evidence="2">Methyltransferase type 11</fullName>
    </submittedName>
</protein>
<dbReference type="HOGENOM" id="CLU_782187_0_0_7"/>
<gene>
    <name evidence="2" type="ORF">DND132_3246</name>
</gene>
<feature type="domain" description="Methyltransferase type 11" evidence="1">
    <location>
        <begin position="66"/>
        <end position="163"/>
    </location>
</feature>
<dbReference type="InterPro" id="IPR013216">
    <property type="entry name" value="Methyltransf_11"/>
</dbReference>
<keyword evidence="3" id="KW-1185">Reference proteome</keyword>
<dbReference type="KEGG" id="ddn:DND132_3246"/>
<dbReference type="RefSeq" id="WP_014323873.1">
    <property type="nucleotide sequence ID" value="NC_016803.1"/>
</dbReference>
<dbReference type="GO" id="GO:0032259">
    <property type="term" value="P:methylation"/>
    <property type="evidence" value="ECO:0007669"/>
    <property type="project" value="UniProtKB-KW"/>
</dbReference>
<evidence type="ECO:0000259" key="1">
    <source>
        <dbReference type="Pfam" id="PF08241"/>
    </source>
</evidence>
<dbReference type="STRING" id="641491.DND132_3246"/>
<evidence type="ECO:0000313" key="2">
    <source>
        <dbReference type="EMBL" id="EGB16449.1"/>
    </source>
</evidence>
<sequence length="361" mass="39170">MYLQELQRNWNTFGREDPLWAVASQPDKVDNGWDVQEFFETGTRYVARIVQWMETNGLPAGRGAALDFGCGVGRLTQPLCDHFKTCVGVDIAPSMIARAKEYNRFGARCVYRLNETDDLGLFPNGSFDMVHTAHVLQHIRPEVAIRYIAEFLRVLKPGGLAAFHCPSAPAVYAYPEEGVSCALSTGPGPLSMEHGTRLTVPVRVTNTGAHSIGMDKRTNAPVRLIHHWYNLDTDELAQNHGRMNLPGTVLGPGESLDMDYRAASPAAPGNYALALTALDYRGCSLAAPEEAQCSVAVLVLPATSGTQGAALAAQRPYSETHAIPVETVERVVASAGGRILHVESHQNLPGGQVSSLYYATR</sequence>
<accession>F0JKK0</accession>
<evidence type="ECO:0000313" key="3">
    <source>
        <dbReference type="Proteomes" id="UP000007845"/>
    </source>
</evidence>
<dbReference type="EMBL" id="CP003220">
    <property type="protein sequence ID" value="EGB16449.1"/>
    <property type="molecule type" value="Genomic_DNA"/>
</dbReference>
<reference evidence="2 3" key="1">
    <citation type="journal article" date="2011" name="J. Bacteriol.">
        <title>Genome sequence of the mercury-methylating strain Desulfovibrio desulfuricans ND132.</title>
        <authorList>
            <person name="Brown S.D."/>
            <person name="Gilmour C.C."/>
            <person name="Kucken A.M."/>
            <person name="Wall J.D."/>
            <person name="Elias D.A."/>
            <person name="Brandt C.C."/>
            <person name="Podar M."/>
            <person name="Chertkov O."/>
            <person name="Held B."/>
            <person name="Bruce D.C."/>
            <person name="Detter J.C."/>
            <person name="Tapia R."/>
            <person name="Han C.S."/>
            <person name="Goodwin L.A."/>
            <person name="Cheng J.F."/>
            <person name="Pitluck S."/>
            <person name="Woyke T."/>
            <person name="Mikhailova N."/>
            <person name="Ivanova N.N."/>
            <person name="Han J."/>
            <person name="Lucas S."/>
            <person name="Lapidus A.L."/>
            <person name="Land M.L."/>
            <person name="Hauser L.J."/>
            <person name="Palumbo A.V."/>
        </authorList>
    </citation>
    <scope>NUCLEOTIDE SEQUENCE [LARGE SCALE GENOMIC DNA]</scope>
    <source>
        <strain evidence="2 3">ND132</strain>
    </source>
</reference>
<name>F0JKK0_9BACT</name>
<dbReference type="AlphaFoldDB" id="F0JKK0"/>
<dbReference type="eggNOG" id="COG2226">
    <property type="taxonomic scope" value="Bacteria"/>
</dbReference>
<dbReference type="CDD" id="cd02440">
    <property type="entry name" value="AdoMet_MTases"/>
    <property type="match status" value="1"/>
</dbReference>
<proteinExistence type="predicted"/>